<accession>A0ABX1QV22</accession>
<sequence>MALTKSYLKDLTYQINGAAIEVHKFLGPGLLESIYHKCFKKELDVRGISFKSELLVPINFKGLDVDTNLRCDLFIENCIVLELKTVDSFAPIHQAQLLTYMKLLEAPKGILYNFNSVNLYKEGQMTLVNEYFRNLED</sequence>
<reference evidence="1 2" key="1">
    <citation type="submission" date="2020-02" db="EMBL/GenBank/DDBJ databases">
        <title>Flavobacterium sp. genome.</title>
        <authorList>
            <person name="Jung H.S."/>
            <person name="Baek J.H."/>
            <person name="Jeon C.O."/>
        </authorList>
    </citation>
    <scope>NUCLEOTIDE SEQUENCE [LARGE SCALE GENOMIC DNA]</scope>
    <source>
        <strain evidence="1 2">SE-s27</strain>
    </source>
</reference>
<protein>
    <submittedName>
        <fullName evidence="1">GxxExxY protein</fullName>
    </submittedName>
</protein>
<dbReference type="InterPro" id="IPR026350">
    <property type="entry name" value="GxxExxY"/>
</dbReference>
<proteinExistence type="predicted"/>
<dbReference type="InterPro" id="IPR011604">
    <property type="entry name" value="PDDEXK-like_dom_sf"/>
</dbReference>
<dbReference type="NCBIfam" id="TIGR04256">
    <property type="entry name" value="GxxExxY"/>
    <property type="match status" value="1"/>
</dbReference>
<dbReference type="Gene3D" id="3.90.320.10">
    <property type="match status" value="1"/>
</dbReference>
<name>A0ABX1QV22_9FLAO</name>
<gene>
    <name evidence="1" type="ORF">G6042_10495</name>
</gene>
<dbReference type="EMBL" id="JAAMPT010000208">
    <property type="protein sequence ID" value="NMH25691.1"/>
    <property type="molecule type" value="Genomic_DNA"/>
</dbReference>
<dbReference type="RefSeq" id="WP_169524392.1">
    <property type="nucleotide sequence ID" value="NZ_JAAMPT010000208.1"/>
</dbReference>
<dbReference type="Proteomes" id="UP000767947">
    <property type="component" value="Unassembled WGS sequence"/>
</dbReference>
<keyword evidence="2" id="KW-1185">Reference proteome</keyword>
<evidence type="ECO:0000313" key="1">
    <source>
        <dbReference type="EMBL" id="NMH25691.1"/>
    </source>
</evidence>
<comment type="caution">
    <text evidence="1">The sequence shown here is derived from an EMBL/GenBank/DDBJ whole genome shotgun (WGS) entry which is preliminary data.</text>
</comment>
<evidence type="ECO:0000313" key="2">
    <source>
        <dbReference type="Proteomes" id="UP000767947"/>
    </source>
</evidence>
<dbReference type="Pfam" id="PF13366">
    <property type="entry name" value="PDDEXK_3"/>
    <property type="match status" value="1"/>
</dbReference>
<organism evidence="1 2">
    <name type="scientific">Flavobacterium solisilvae</name>
    <dbReference type="NCBI Taxonomy" id="1852019"/>
    <lineage>
        <taxon>Bacteria</taxon>
        <taxon>Pseudomonadati</taxon>
        <taxon>Bacteroidota</taxon>
        <taxon>Flavobacteriia</taxon>
        <taxon>Flavobacteriales</taxon>
        <taxon>Flavobacteriaceae</taxon>
        <taxon>Flavobacterium</taxon>
    </lineage>
</organism>